<dbReference type="Proteomes" id="UP000537825">
    <property type="component" value="Unassembled WGS sequence"/>
</dbReference>
<accession>A0A7X4Y4P8</accession>
<dbReference type="RefSeq" id="WP_139916447.1">
    <property type="nucleotide sequence ID" value="NZ_CBCSLE010000088.1"/>
</dbReference>
<gene>
    <name evidence="1" type="ORF">GTZ93_01915</name>
</gene>
<dbReference type="EMBL" id="JAAAPK010000001">
    <property type="protein sequence ID" value="NBC38571.1"/>
    <property type="molecule type" value="Genomic_DNA"/>
</dbReference>
<organism evidence="1 2">
    <name type="scientific">Corallococcus exiguus</name>
    <dbReference type="NCBI Taxonomy" id="83462"/>
    <lineage>
        <taxon>Bacteria</taxon>
        <taxon>Pseudomonadati</taxon>
        <taxon>Myxococcota</taxon>
        <taxon>Myxococcia</taxon>
        <taxon>Myxococcales</taxon>
        <taxon>Cystobacterineae</taxon>
        <taxon>Myxococcaceae</taxon>
        <taxon>Corallococcus</taxon>
    </lineage>
</organism>
<reference evidence="1 2" key="1">
    <citation type="submission" date="2020-01" db="EMBL/GenBank/DDBJ databases">
        <title>The draft genome sequence of Corallococcus exiguus DSM 14696.</title>
        <authorList>
            <person name="Zhang X."/>
            <person name="Zhu H."/>
        </authorList>
    </citation>
    <scope>NUCLEOTIDE SEQUENCE [LARGE SCALE GENOMIC DNA]</scope>
    <source>
        <strain evidence="1 2">DSM 14696</strain>
    </source>
</reference>
<name>A0A7X4Y4P8_9BACT</name>
<dbReference type="AlphaFoldDB" id="A0A7X4Y4P8"/>
<protein>
    <submittedName>
        <fullName evidence="1">Uncharacterized protein</fullName>
    </submittedName>
</protein>
<proteinExistence type="predicted"/>
<evidence type="ECO:0000313" key="2">
    <source>
        <dbReference type="Proteomes" id="UP000537825"/>
    </source>
</evidence>
<sequence length="271" mass="28943">MNKKWILGLGLGVGGLLLVGGGLVATGYWADRQMDGAGVATLMKSQERALKTAELNARFPFQPPDAGKVLKLDEARLEAYLAVREATLPAYDVLQKESLEYVEKYGKELTGGTRSAKLRAAGASMRMLGKAQASFLLNLEARGMSPQEFGRLSAMVYPEPVAAPDAGVATVSQPSDPANIALLEEQFAAIAPQLEDPKLSEAERLQLEQRRAGLRKYITQLEAASGKDVKDANASLLKKHAARITKAANPTFDQLLSKPLMVGGTAGLPTP</sequence>
<comment type="caution">
    <text evidence="1">The sequence shown here is derived from an EMBL/GenBank/DDBJ whole genome shotgun (WGS) entry which is preliminary data.</text>
</comment>
<keyword evidence="2" id="KW-1185">Reference proteome</keyword>
<evidence type="ECO:0000313" key="1">
    <source>
        <dbReference type="EMBL" id="NBC38571.1"/>
    </source>
</evidence>